<dbReference type="Pfam" id="PF10557">
    <property type="entry name" value="Cullin_Nedd8"/>
    <property type="match status" value="1"/>
</dbReference>
<dbReference type="InParanoid" id="A0A1X7V2A4"/>
<reference evidence="12" key="1">
    <citation type="journal article" date="2010" name="Nature">
        <title>The Amphimedon queenslandica genome and the evolution of animal complexity.</title>
        <authorList>
            <person name="Srivastava M."/>
            <person name="Simakov O."/>
            <person name="Chapman J."/>
            <person name="Fahey B."/>
            <person name="Gauthier M.E."/>
            <person name="Mitros T."/>
            <person name="Richards G.S."/>
            <person name="Conaco C."/>
            <person name="Dacre M."/>
            <person name="Hellsten U."/>
            <person name="Larroux C."/>
            <person name="Putnam N.H."/>
            <person name="Stanke M."/>
            <person name="Adamska M."/>
            <person name="Darling A."/>
            <person name="Degnan S.M."/>
            <person name="Oakley T.H."/>
            <person name="Plachetzki D.C."/>
            <person name="Zhai Y."/>
            <person name="Adamski M."/>
            <person name="Calcino A."/>
            <person name="Cummins S.F."/>
            <person name="Goodstein D.M."/>
            <person name="Harris C."/>
            <person name="Jackson D.J."/>
            <person name="Leys S.P."/>
            <person name="Shu S."/>
            <person name="Woodcroft B.J."/>
            <person name="Vervoort M."/>
            <person name="Kosik K.S."/>
            <person name="Manning G."/>
            <person name="Degnan B.M."/>
            <person name="Rokhsar D.S."/>
        </authorList>
    </citation>
    <scope>NUCLEOTIDE SEQUENCE [LARGE SCALE GENOMIC DNA]</scope>
</reference>
<dbReference type="OrthoDB" id="27073at2759"/>
<evidence type="ECO:0000256" key="5">
    <source>
        <dbReference type="ARBA" id="ARBA00022786"/>
    </source>
</evidence>
<dbReference type="FunFam" id="1.20.1310.10:FF:000019">
    <property type="entry name" value="Cullin 1"/>
    <property type="match status" value="1"/>
</dbReference>
<evidence type="ECO:0000256" key="3">
    <source>
        <dbReference type="ARBA" id="ARBA00022481"/>
    </source>
</evidence>
<dbReference type="FunFam" id="3.30.230.130:FF:000003">
    <property type="entry name" value="Cullin 2"/>
    <property type="match status" value="1"/>
</dbReference>
<comment type="similarity">
    <text evidence="2 8 9">Belongs to the cullin family.</text>
</comment>
<dbReference type="GO" id="GO:0031146">
    <property type="term" value="P:SCF-dependent proteasomal ubiquitin-dependent protein catabolic process"/>
    <property type="evidence" value="ECO:0007669"/>
    <property type="project" value="UniProtKB-ARBA"/>
</dbReference>
<evidence type="ECO:0000313" key="12">
    <source>
        <dbReference type="Proteomes" id="UP000007879"/>
    </source>
</evidence>
<dbReference type="InterPro" id="IPR019559">
    <property type="entry name" value="Cullin_neddylation_domain"/>
</dbReference>
<sequence>MSVARTPNLHSSKPVNLSDIWDDLEKGIFHVYSWQSMQKKRYMELYTHVYNYCTSIHQPTSSASIVKRRKTQTPSGAQFVGIELYSKLKDFLTNHLETIKPAGEGLSGEQVLIFYTEAWEGYQFSSRVLNGICHYLNRHWVKREHDEGKKDVHEIYSLSLLSWKKCIFQSLSKAVTNAVLELIERERNGETINTRLISGVVDCYVELGIRPDSTQSKGQQLDVYKEYFEAEFLTHTERYYISESAHFLENNPVTEYLKKVETRLLEEQKRVHTFLHESTQDELASKCEHVLIEKYLEMFHSVFNSLLSQEKNEDLARMYMLVSRVSNGLAQLKELFELHVYSQGMASIEKCRDTAQNDPKVYVSALLNTHTKYSNLVKESFAGDSGFMTALDKACGRFVNVNAVTTACNSSSKSPELLARHCDALLKKSAKNPDEAELDEALQNVMILFRYVEDKDVFQKFYSKMLAKRLVQQISASDDAEASMISKLKQACGFEYTSKLQRMFQDMSLSKDLNDKFRQHLSAGDSALDSVDFSIMVLSSGAWPFTQGPSFSLPLELQRSYSRFITFYTSQHNGRKLSWLYQLSRGELVTSCFKSRYTLQTSTYQMAVLLQYNTSESHTFGHLLESTQLKEDTLVQVVAMLLKAKLLSCDDQNITTESVINLFLGYKNKKLRVNINVPVKSEQKQEHEITHKNVEEDRKLLIQAAIVRIMKTRKELKHQQLLAEVLHQLSSRFKPKVPVIKKCVDILIEKEYLERVDGQKDTYRYLA</sequence>
<dbReference type="PROSITE" id="PS50069">
    <property type="entry name" value="CULLIN_2"/>
    <property type="match status" value="1"/>
</dbReference>
<dbReference type="Pfam" id="PF26557">
    <property type="entry name" value="Cullin_AB"/>
    <property type="match status" value="1"/>
</dbReference>
<dbReference type="KEGG" id="aqu:100638896"/>
<keyword evidence="6" id="KW-0832">Ubl conjugation</keyword>
<name>A0A1X7V2A4_AMPQE</name>
<organism evidence="11">
    <name type="scientific">Amphimedon queenslandica</name>
    <name type="common">Sponge</name>
    <dbReference type="NCBI Taxonomy" id="400682"/>
    <lineage>
        <taxon>Eukaryota</taxon>
        <taxon>Metazoa</taxon>
        <taxon>Porifera</taxon>
        <taxon>Demospongiae</taxon>
        <taxon>Heteroscleromorpha</taxon>
        <taxon>Haplosclerida</taxon>
        <taxon>Niphatidae</taxon>
        <taxon>Amphimedon</taxon>
    </lineage>
</organism>
<gene>
    <name evidence="11" type="primary">100638896</name>
</gene>
<dbReference type="InterPro" id="IPR045093">
    <property type="entry name" value="Cullin"/>
</dbReference>
<dbReference type="GO" id="GO:0070936">
    <property type="term" value="P:protein K48-linked ubiquitination"/>
    <property type="evidence" value="ECO:0007669"/>
    <property type="project" value="UniProtKB-ARBA"/>
</dbReference>
<keyword evidence="12" id="KW-1185">Reference proteome</keyword>
<dbReference type="FunFam" id="1.10.10.10:FF:000161">
    <property type="entry name" value="Cullin 1"/>
    <property type="match status" value="1"/>
</dbReference>
<evidence type="ECO:0000259" key="10">
    <source>
        <dbReference type="PROSITE" id="PS50069"/>
    </source>
</evidence>
<dbReference type="eggNOG" id="KOG2166">
    <property type="taxonomic scope" value="Eukaryota"/>
</dbReference>
<evidence type="ECO:0000256" key="2">
    <source>
        <dbReference type="ARBA" id="ARBA00006019"/>
    </source>
</evidence>
<dbReference type="FunFam" id="1.20.1310.10:FF:000007">
    <property type="entry name" value="Cullin 1"/>
    <property type="match status" value="1"/>
</dbReference>
<dbReference type="SUPFAM" id="SSF74788">
    <property type="entry name" value="Cullin repeat-like"/>
    <property type="match status" value="1"/>
</dbReference>
<keyword evidence="4" id="KW-1017">Isopeptide bond</keyword>
<dbReference type="PROSITE" id="PS01256">
    <property type="entry name" value="CULLIN_1"/>
    <property type="match status" value="1"/>
</dbReference>
<dbReference type="InterPro" id="IPR016159">
    <property type="entry name" value="Cullin_repeat-like_dom_sf"/>
</dbReference>
<dbReference type="AlphaFoldDB" id="A0A1X7V2A4"/>
<feature type="domain" description="Cullin family profile" evidence="10">
    <location>
        <begin position="413"/>
        <end position="642"/>
    </location>
</feature>
<evidence type="ECO:0000256" key="7">
    <source>
        <dbReference type="ARBA" id="ARBA00069612"/>
    </source>
</evidence>
<evidence type="ECO:0000256" key="9">
    <source>
        <dbReference type="RuleBase" id="RU003829"/>
    </source>
</evidence>
<keyword evidence="3" id="KW-0488">Methylation</keyword>
<dbReference type="GO" id="GO:0005634">
    <property type="term" value="C:nucleus"/>
    <property type="evidence" value="ECO:0007669"/>
    <property type="project" value="UniProtKB-ARBA"/>
</dbReference>
<dbReference type="Gene3D" id="1.10.10.10">
    <property type="entry name" value="Winged helix-like DNA-binding domain superfamily/Winged helix DNA-binding domain"/>
    <property type="match status" value="2"/>
</dbReference>
<dbReference type="GO" id="GO:0019005">
    <property type="term" value="C:SCF ubiquitin ligase complex"/>
    <property type="evidence" value="ECO:0007669"/>
    <property type="project" value="UniProtKB-ARBA"/>
</dbReference>
<keyword evidence="5" id="KW-0833">Ubl conjugation pathway</keyword>
<proteinExistence type="inferred from homology"/>
<dbReference type="SUPFAM" id="SSF46785">
    <property type="entry name" value="Winged helix' DNA-binding domain"/>
    <property type="match status" value="1"/>
</dbReference>
<dbReference type="STRING" id="400682.A0A1X7V2A4"/>
<dbReference type="PANTHER" id="PTHR11932">
    <property type="entry name" value="CULLIN"/>
    <property type="match status" value="1"/>
</dbReference>
<evidence type="ECO:0000256" key="6">
    <source>
        <dbReference type="ARBA" id="ARBA00022843"/>
    </source>
</evidence>
<evidence type="ECO:0000256" key="4">
    <source>
        <dbReference type="ARBA" id="ARBA00022499"/>
    </source>
</evidence>
<evidence type="ECO:0000256" key="8">
    <source>
        <dbReference type="PROSITE-ProRule" id="PRU00330"/>
    </source>
</evidence>
<protein>
    <recommendedName>
        <fullName evidence="7">Cullin-1</fullName>
    </recommendedName>
</protein>
<dbReference type="InterPro" id="IPR059120">
    <property type="entry name" value="Cullin-like_AB"/>
</dbReference>
<reference evidence="11" key="2">
    <citation type="submission" date="2017-05" db="UniProtKB">
        <authorList>
            <consortium name="EnsemblMetazoa"/>
        </authorList>
    </citation>
    <scope>IDENTIFICATION</scope>
</reference>
<dbReference type="Gene3D" id="1.20.1310.10">
    <property type="entry name" value="Cullin Repeats"/>
    <property type="match status" value="4"/>
</dbReference>
<dbReference type="GO" id="GO:0031625">
    <property type="term" value="F:ubiquitin protein ligase binding"/>
    <property type="evidence" value="ECO:0007669"/>
    <property type="project" value="InterPro"/>
</dbReference>
<dbReference type="SMART" id="SM00884">
    <property type="entry name" value="Cullin_Nedd8"/>
    <property type="match status" value="1"/>
</dbReference>
<dbReference type="GO" id="GO:0006915">
    <property type="term" value="P:apoptotic process"/>
    <property type="evidence" value="ECO:0007669"/>
    <property type="project" value="UniProtKB-ARBA"/>
</dbReference>
<dbReference type="InterPro" id="IPR036390">
    <property type="entry name" value="WH_DNA-bd_sf"/>
</dbReference>
<evidence type="ECO:0000313" key="11">
    <source>
        <dbReference type="EnsemblMetazoa" id="Aqu2.1.34133_001"/>
    </source>
</evidence>
<dbReference type="FunFam" id="4.10.1030.10:FF:000002">
    <property type="entry name" value="cullin homolog 1"/>
    <property type="match status" value="1"/>
</dbReference>
<dbReference type="FunFam" id="1.20.1310.10:FF:000011">
    <property type="entry name" value="Cullin 1"/>
    <property type="match status" value="1"/>
</dbReference>
<accession>A0A1X7V2A4</accession>
<dbReference type="Proteomes" id="UP000007879">
    <property type="component" value="Unassembled WGS sequence"/>
</dbReference>
<dbReference type="InterPro" id="IPR016158">
    <property type="entry name" value="Cullin_homology"/>
</dbReference>
<dbReference type="InterPro" id="IPR016157">
    <property type="entry name" value="Cullin_CS"/>
</dbReference>
<comment type="pathway">
    <text evidence="1">Protein modification; protein ubiquitination.</text>
</comment>
<dbReference type="SMART" id="SM00182">
    <property type="entry name" value="CULLIN"/>
    <property type="match status" value="1"/>
</dbReference>
<dbReference type="EnsemblMetazoa" id="XM_019995454.1">
    <property type="protein sequence ID" value="XP_019851013.1"/>
    <property type="gene ID" value="LOC100638896"/>
</dbReference>
<dbReference type="FunFam" id="1.10.10.10:FF:000014">
    <property type="entry name" value="Cullin 1"/>
    <property type="match status" value="1"/>
</dbReference>
<dbReference type="Gene3D" id="4.10.1030.10">
    <property type="entry name" value="Ring Box Chain A, domain 5"/>
    <property type="match status" value="1"/>
</dbReference>
<dbReference type="FunFam" id="1.20.1310.10:FF:000023">
    <property type="entry name" value="cullin-1"/>
    <property type="match status" value="1"/>
</dbReference>
<dbReference type="Pfam" id="PF00888">
    <property type="entry name" value="Cullin"/>
    <property type="match status" value="1"/>
</dbReference>
<dbReference type="InterPro" id="IPR036317">
    <property type="entry name" value="Cullin_homology_sf"/>
</dbReference>
<dbReference type="InterPro" id="IPR036388">
    <property type="entry name" value="WH-like_DNA-bd_sf"/>
</dbReference>
<dbReference type="InterPro" id="IPR001373">
    <property type="entry name" value="Cullin_N"/>
</dbReference>
<evidence type="ECO:0000256" key="1">
    <source>
        <dbReference type="ARBA" id="ARBA00004906"/>
    </source>
</evidence>
<dbReference type="EnsemblMetazoa" id="Aqu2.1.34133_001">
    <property type="protein sequence ID" value="Aqu2.1.34133_001"/>
    <property type="gene ID" value="Aqu2.1.34133"/>
</dbReference>
<dbReference type="SUPFAM" id="SSF75632">
    <property type="entry name" value="Cullin homology domain"/>
    <property type="match status" value="1"/>
</dbReference>